<dbReference type="RefSeq" id="WP_342020819.1">
    <property type="nucleotide sequence ID" value="NZ_JBBYAK010000001.1"/>
</dbReference>
<comment type="caution">
    <text evidence="1">The sequence shown here is derived from an EMBL/GenBank/DDBJ whole genome shotgun (WGS) entry which is preliminary data.</text>
</comment>
<evidence type="ECO:0000313" key="2">
    <source>
        <dbReference type="Proteomes" id="UP001459714"/>
    </source>
</evidence>
<evidence type="ECO:0000313" key="1">
    <source>
        <dbReference type="EMBL" id="MEL3959103.1"/>
    </source>
</evidence>
<keyword evidence="2" id="KW-1185">Reference proteome</keyword>
<name>A0ABU9K2T6_9BACI</name>
<organism evidence="1 2">
    <name type="scientific">Caldifermentibacillus hisashii</name>
    <dbReference type="NCBI Taxonomy" id="996558"/>
    <lineage>
        <taxon>Bacteria</taxon>
        <taxon>Bacillati</taxon>
        <taxon>Bacillota</taxon>
        <taxon>Bacilli</taxon>
        <taxon>Bacillales</taxon>
        <taxon>Bacillaceae</taxon>
        <taxon>Caldifermentibacillus</taxon>
    </lineage>
</organism>
<dbReference type="Proteomes" id="UP001459714">
    <property type="component" value="Unassembled WGS sequence"/>
</dbReference>
<gene>
    <name evidence="1" type="ORF">NST17_18265</name>
</gene>
<proteinExistence type="predicted"/>
<reference evidence="1 2" key="1">
    <citation type="submission" date="2024-03" db="EMBL/GenBank/DDBJ databases">
        <title>Bacilli Hybrid Assemblies.</title>
        <authorList>
            <person name="Kovac J."/>
        </authorList>
    </citation>
    <scope>NUCLEOTIDE SEQUENCE [LARGE SCALE GENOMIC DNA]</scope>
    <source>
        <strain evidence="1 2">FSL M8-0022</strain>
    </source>
</reference>
<accession>A0ABU9K2T6</accession>
<dbReference type="EMBL" id="JBBYAK010000001">
    <property type="protein sequence ID" value="MEL3959103.1"/>
    <property type="molecule type" value="Genomic_DNA"/>
</dbReference>
<protein>
    <submittedName>
        <fullName evidence="1">Uncharacterized protein</fullName>
    </submittedName>
</protein>
<sequence>MVTRPLVVGIFVRETPFFGDDTLSRRLFEAKNSPFWRRHPFSSAF</sequence>